<organism evidence="4">
    <name type="scientific">Ignavibacterium album</name>
    <dbReference type="NCBI Taxonomy" id="591197"/>
    <lineage>
        <taxon>Bacteria</taxon>
        <taxon>Pseudomonadati</taxon>
        <taxon>Ignavibacteriota</taxon>
        <taxon>Ignavibacteria</taxon>
        <taxon>Ignavibacteriales</taxon>
        <taxon>Ignavibacteriaceae</taxon>
        <taxon>Ignavibacterium</taxon>
    </lineage>
</organism>
<dbReference type="AlphaFoldDB" id="A0A7V2ZKJ2"/>
<proteinExistence type="predicted"/>
<evidence type="ECO:0000259" key="3">
    <source>
        <dbReference type="Pfam" id="PF18962"/>
    </source>
</evidence>
<dbReference type="NCBIfam" id="TIGR04183">
    <property type="entry name" value="Por_Secre_tail"/>
    <property type="match status" value="1"/>
</dbReference>
<reference evidence="4" key="1">
    <citation type="journal article" date="2020" name="mSystems">
        <title>Genome- and Community-Level Interaction Insights into Carbon Utilization and Element Cycling Functions of Hydrothermarchaeota in Hydrothermal Sediment.</title>
        <authorList>
            <person name="Zhou Z."/>
            <person name="Liu Y."/>
            <person name="Xu W."/>
            <person name="Pan J."/>
            <person name="Luo Z.H."/>
            <person name="Li M."/>
        </authorList>
    </citation>
    <scope>NUCLEOTIDE SEQUENCE [LARGE SCALE GENOMIC DNA]</scope>
    <source>
        <strain evidence="4">SpSt-479</strain>
    </source>
</reference>
<evidence type="ECO:0000313" key="4">
    <source>
        <dbReference type="EMBL" id="HFI91664.1"/>
    </source>
</evidence>
<evidence type="ECO:0000259" key="1">
    <source>
        <dbReference type="Pfam" id="PF16116"/>
    </source>
</evidence>
<dbReference type="Pfam" id="PF18962">
    <property type="entry name" value="Por_Secre_tail"/>
    <property type="match status" value="1"/>
</dbReference>
<feature type="domain" description="DUF4832" evidence="1">
    <location>
        <begin position="220"/>
        <end position="423"/>
    </location>
</feature>
<dbReference type="InterPro" id="IPR032267">
    <property type="entry name" value="DUF4832"/>
</dbReference>
<dbReference type="InterPro" id="IPR026444">
    <property type="entry name" value="Secre_tail"/>
</dbReference>
<dbReference type="Pfam" id="PF16173">
    <property type="entry name" value="DUF4874"/>
    <property type="match status" value="1"/>
</dbReference>
<feature type="domain" description="DUF4874" evidence="2">
    <location>
        <begin position="37"/>
        <end position="195"/>
    </location>
</feature>
<name>A0A7V2ZKJ2_9BACT</name>
<dbReference type="EMBL" id="DSUJ01000008">
    <property type="protein sequence ID" value="HFI91664.1"/>
    <property type="molecule type" value="Genomic_DNA"/>
</dbReference>
<comment type="caution">
    <text evidence="4">The sequence shown here is derived from an EMBL/GenBank/DDBJ whole genome shotgun (WGS) entry which is preliminary data.</text>
</comment>
<dbReference type="InterPro" id="IPR032379">
    <property type="entry name" value="DUF4874"/>
</dbReference>
<protein>
    <submittedName>
        <fullName evidence="4">DUF4832 domain-containing protein</fullName>
    </submittedName>
</protein>
<gene>
    <name evidence="4" type="ORF">ENS31_09095</name>
</gene>
<accession>A0A7V2ZKJ2</accession>
<dbReference type="Pfam" id="PF16116">
    <property type="entry name" value="DUF4832"/>
    <property type="match status" value="1"/>
</dbReference>
<evidence type="ECO:0000259" key="2">
    <source>
        <dbReference type="Pfam" id="PF16173"/>
    </source>
</evidence>
<sequence>MTHSLFKNVILFFIISFTVAIPQQQVIYQPTDEIFINPERGFYTQLTTYNTQSPITLSSLNNIKSQGRSIILRMYYLTNFRNVPLSQAMLTMIANDFITIRQAGMKCVLRFAYSDNIGQPDAPLNIILNHIDQMKPILQQNGDVILVMQAGFIGAWGEWHSSTNGLDNTASRRTILFKILDALPTNRMVQVRTPKFKQEIFNNVNPIPPDSAFMETYYTRTGHHNDCFLASWDDYGTYTDTTVEKQYLSDDCLFVPMGGETCNPSPFSGCDNAVYQMRRLRWTYLNASYHPTVLNNWVVNGCMNDVKRLLGYRFELINGTYTNSLKPGDAFDFYLTLVNQGNASLFNPRDVELILVDKNSGQRYVCKLPVDPRHWKPGDTTYLHYQIGIMSNHPLGNYDLYLNLPDAASNLHFNPSYSVRVANLNLWDAEKGYNKLNHELVVDSTSSGTPYSGNLFFTPLNTNSVGEDFNELLNESNELKLNNFPNPFNNTTKILYKVGNSSNITLRLYNSLGEQIDTLINDYRLKGSYEVNLNASSLTSGIYYCVLSSENSLVATKIIVMK</sequence>
<feature type="domain" description="Secretion system C-terminal sorting" evidence="3">
    <location>
        <begin position="484"/>
        <end position="560"/>
    </location>
</feature>